<evidence type="ECO:0000256" key="8">
    <source>
        <dbReference type="ARBA" id="ARBA00022701"/>
    </source>
</evidence>
<evidence type="ECO:0000256" key="13">
    <source>
        <dbReference type="ARBA" id="ARBA00023175"/>
    </source>
</evidence>
<keyword evidence="15" id="KW-0966">Cell projection</keyword>
<feature type="coiled-coil region" evidence="18">
    <location>
        <begin position="432"/>
        <end position="526"/>
    </location>
</feature>
<keyword evidence="11 17" id="KW-0067">ATP-binding</keyword>
<feature type="binding site" evidence="17">
    <location>
        <begin position="88"/>
        <end position="95"/>
    </location>
    <ligand>
        <name>ATP</name>
        <dbReference type="ChEBI" id="CHEBI:30616"/>
    </ligand>
</feature>
<evidence type="ECO:0000256" key="9">
    <source>
        <dbReference type="ARBA" id="ARBA00022737"/>
    </source>
</evidence>
<reference evidence="21" key="2">
    <citation type="submission" date="2025-08" db="UniProtKB">
        <authorList>
            <consortium name="Ensembl"/>
        </authorList>
    </citation>
    <scope>IDENTIFICATION</scope>
</reference>
<dbReference type="GO" id="GO:0030426">
    <property type="term" value="C:growth cone"/>
    <property type="evidence" value="ECO:0007669"/>
    <property type="project" value="UniProtKB-SubCell"/>
</dbReference>
<keyword evidence="9" id="KW-0677">Repeat</keyword>
<evidence type="ECO:0000256" key="1">
    <source>
        <dbReference type="ARBA" id="ARBA00004245"/>
    </source>
</evidence>
<feature type="repeat" description="WD" evidence="16">
    <location>
        <begin position="1417"/>
        <end position="1446"/>
    </location>
</feature>
<feature type="region of interest" description="Disordered" evidence="19">
    <location>
        <begin position="685"/>
        <end position="714"/>
    </location>
</feature>
<dbReference type="InterPro" id="IPR001752">
    <property type="entry name" value="Kinesin_motor_dom"/>
</dbReference>
<dbReference type="Ensembl" id="ENSGACT00000065346.1">
    <property type="protein sequence ID" value="ENSGACP00000040907.1"/>
    <property type="gene ID" value="ENSGACG00000009626.2"/>
</dbReference>
<evidence type="ECO:0000256" key="19">
    <source>
        <dbReference type="SAM" id="MobiDB-lite"/>
    </source>
</evidence>
<dbReference type="InterPro" id="IPR019775">
    <property type="entry name" value="WD40_repeat_CS"/>
</dbReference>
<dbReference type="Proteomes" id="UP000007635">
    <property type="component" value="Chromosome XIX"/>
</dbReference>
<evidence type="ECO:0000256" key="18">
    <source>
        <dbReference type="SAM" id="Coils"/>
    </source>
</evidence>
<keyword evidence="13 17" id="KW-0505">Motor protein</keyword>
<dbReference type="SUPFAM" id="SSF50978">
    <property type="entry name" value="WD40 repeat-like"/>
    <property type="match status" value="1"/>
</dbReference>
<keyword evidence="6" id="KW-0597">Phosphoprotein</keyword>
<dbReference type="InterPro" id="IPR019821">
    <property type="entry name" value="Kinesin_motor_CS"/>
</dbReference>
<sequence length="1468" mass="164531">MTSGQDESSVRVALRIRPQLAREKIEGCHICTYVMPGEPQVILGKDKSFTYDYMFDMDSQQEAVYASCTEKLIEGCFEGYNATVFAYGQTGSGKTYTMGTGFDMNITDEELGIIPRAVHHLFRGIEERRRAAQEQGRPAPEFKINAQFLELYNEDVLDLFDSTRDMKQKSHIKIHEDAAGGIYTVGVTTRAVSCEAEMMQCLKLGALSRTTASTQMNVQSSRSHAIFTIHLCQVRVCASDNVNNRVSNGNSEVDEYETLTAKFHFVDLAGSERLKRTGATGDRAKEGISINCGLLALGNVISALGDRSKRSSHVPYRDSKLTRLLQDSLGGNSQTVMIACISPSDRDFMETLNSLKYANRARNIKNKVMVNQDKASQQISVLRTEIARLQMELMEYKTGKRLTGEDGAESFSDMFHENSMLQTENGNLRVRVKAMQETIDAQRARLTQLLSDQANQTITRAGGAKLLESEAVNENLRKNLSRASNRQSLYGAPSLLAPEKETSDIIELAKKDLEKLKKREKKKKKRYRYFGQTNQMDWMCYEFASFHTENFQADLANITCEIAIKQKLIDELENSQRRLHTLKQQYEQKLMMLQCKIRDTQLERDRVLQNMNTVETGTDDKSRKIKAEYEKKLSVMNKELQKLQSAQKEHARLLKNQSQYEKQLRKLQVDVVEMKKTKVRLMKQMKEQQEKNRMNESRRNREIASLKKDQRKQEHQLKLLEAQKRQQELILRRKTEEVTALRRQARPTSGKVIRKEAVQDSSYRPPSGRLYSSGNAAPNGTRRTVGIYSTRIARNKWQSLERRITDVIMQRMTISNMEADMNRLLKQREELTKRKEKVIRKRDRLLREGPEAEKAALPLNEEVDALTANIDYINDGIADCQANIMQMEETKEEGDTVDISAVVSSCTLTEARFLLDHFMSMAINKGLQAAQKESQVKVMEGRLKQTEITSATQNQLLFHMLKEKAEFNPELDALLGNALQGDLRAVSSESNRNIDFSPHSKHDLGGEPPLFWDFNYQVTCVSVCSMLISSLTPSFLLCFHILPVVFLFCFLCAVPVLSVDNRNQPETISSGSRTSSGLEKRTPEPSPLARRKTYDKAAADRAKVKEIKHCVCVSVHRGIISPVPPTKGSRSSTLQCVHVAEGHSKAVLCVDCTDDLLFTGSKDRTCKVWNLVTGQEIMSLAGHPNNVVSVRYSSSLVFTVSTSYIKVWDIRDSAKCIRMLTSSGQVNVGDVCSSNTSRTVTIPAGENQINQIALNPNGTVLYAAAGNSVRVWDLRRFASTGKLTGHLGPVMCLTVDQSASSQDLVISGSKDHYIKLFDVTEGALGSIGPTHNFEPPHYDGIESLVVQGDILFSGSRDNGIKKWDLDRKDLLQQVPNAHRDWVCALGVVPGSPALLSGCRGGVLKLWHTDTLGTLGELKGHESPINGIATNSSHLFTASDDRTVKIWRARGGLDSAPEAADAGDEVTSN</sequence>
<keyword evidence="7 16" id="KW-0853">WD repeat</keyword>
<feature type="repeat" description="WD" evidence="16">
    <location>
        <begin position="1180"/>
        <end position="1211"/>
    </location>
</feature>
<keyword evidence="12 18" id="KW-0175">Coiled coil</keyword>
<feature type="compositionally biased region" description="Polar residues" evidence="19">
    <location>
        <begin position="1064"/>
        <end position="1077"/>
    </location>
</feature>
<dbReference type="GeneTree" id="ENSGT00940000155323"/>
<dbReference type="CDD" id="cd22263">
    <property type="entry name" value="Rcc_KIF21A"/>
    <property type="match status" value="1"/>
</dbReference>
<evidence type="ECO:0000256" key="3">
    <source>
        <dbReference type="ARBA" id="ARBA00004489"/>
    </source>
</evidence>
<evidence type="ECO:0000256" key="17">
    <source>
        <dbReference type="PROSITE-ProRule" id="PRU00283"/>
    </source>
</evidence>
<evidence type="ECO:0000313" key="22">
    <source>
        <dbReference type="Proteomes" id="UP000007635"/>
    </source>
</evidence>
<proteinExistence type="inferred from homology"/>
<organism evidence="21 22">
    <name type="scientific">Gasterosteus aculeatus aculeatus</name>
    <name type="common">three-spined stickleback</name>
    <dbReference type="NCBI Taxonomy" id="481459"/>
    <lineage>
        <taxon>Eukaryota</taxon>
        <taxon>Metazoa</taxon>
        <taxon>Chordata</taxon>
        <taxon>Craniata</taxon>
        <taxon>Vertebrata</taxon>
        <taxon>Euteleostomi</taxon>
        <taxon>Actinopterygii</taxon>
        <taxon>Neopterygii</taxon>
        <taxon>Teleostei</taxon>
        <taxon>Neoteleostei</taxon>
        <taxon>Acanthomorphata</taxon>
        <taxon>Eupercaria</taxon>
        <taxon>Perciformes</taxon>
        <taxon>Cottioidei</taxon>
        <taxon>Gasterosteales</taxon>
        <taxon>Gasterosteidae</taxon>
        <taxon>Gasterosteus</taxon>
    </lineage>
</organism>
<dbReference type="InterPro" id="IPR056533">
    <property type="entry name" value="KIF21A/B_hel_1"/>
</dbReference>
<dbReference type="PROSITE" id="PS00678">
    <property type="entry name" value="WD_REPEATS_1"/>
    <property type="match status" value="1"/>
</dbReference>
<evidence type="ECO:0000313" key="21">
    <source>
        <dbReference type="Ensembl" id="ENSGACP00000040907.1"/>
    </source>
</evidence>
<keyword evidence="10 17" id="KW-0547">Nucleotide-binding</keyword>
<dbReference type="PROSITE" id="PS50082">
    <property type="entry name" value="WD_REPEATS_2"/>
    <property type="match status" value="4"/>
</dbReference>
<keyword evidence="14" id="KW-0206">Cytoskeleton</keyword>
<reference evidence="21 22" key="1">
    <citation type="journal article" date="2021" name="G3 (Bethesda)">
        <title>Improved contiguity of the threespine stickleback genome using long-read sequencing.</title>
        <authorList>
            <person name="Nath S."/>
            <person name="Shaw D.E."/>
            <person name="White M.A."/>
        </authorList>
    </citation>
    <scope>NUCLEOTIDE SEQUENCE [LARGE SCALE GENOMIC DNA]</scope>
    <source>
        <strain evidence="21 22">Lake Benthic</strain>
    </source>
</reference>
<dbReference type="CDD" id="cd00200">
    <property type="entry name" value="WD40"/>
    <property type="match status" value="1"/>
</dbReference>
<evidence type="ECO:0000256" key="15">
    <source>
        <dbReference type="ARBA" id="ARBA00023273"/>
    </source>
</evidence>
<evidence type="ECO:0000256" key="7">
    <source>
        <dbReference type="ARBA" id="ARBA00022574"/>
    </source>
</evidence>
<dbReference type="Pfam" id="PF00225">
    <property type="entry name" value="Kinesin"/>
    <property type="match status" value="1"/>
</dbReference>
<dbReference type="SMART" id="SM00129">
    <property type="entry name" value="KISc"/>
    <property type="match status" value="1"/>
</dbReference>
<dbReference type="InterPro" id="IPR015943">
    <property type="entry name" value="WD40/YVTN_repeat-like_dom_sf"/>
</dbReference>
<dbReference type="GO" id="GO:0005524">
    <property type="term" value="F:ATP binding"/>
    <property type="evidence" value="ECO:0007669"/>
    <property type="project" value="UniProtKB-UniRule"/>
</dbReference>
<dbReference type="GO" id="GO:0007018">
    <property type="term" value="P:microtubule-based movement"/>
    <property type="evidence" value="ECO:0007669"/>
    <property type="project" value="InterPro"/>
</dbReference>
<evidence type="ECO:0000256" key="6">
    <source>
        <dbReference type="ARBA" id="ARBA00022553"/>
    </source>
</evidence>
<evidence type="ECO:0000256" key="12">
    <source>
        <dbReference type="ARBA" id="ARBA00023054"/>
    </source>
</evidence>
<dbReference type="PANTHER" id="PTHR47969">
    <property type="entry name" value="CHROMOSOME-ASSOCIATED KINESIN KIF4A-RELATED"/>
    <property type="match status" value="1"/>
</dbReference>
<dbReference type="FunFam" id="3.40.850.10:FF:000011">
    <property type="entry name" value="Kinesin family member 21A"/>
    <property type="match status" value="1"/>
</dbReference>
<dbReference type="InterPro" id="IPR027640">
    <property type="entry name" value="Kinesin-like_fam"/>
</dbReference>
<feature type="repeat" description="WD" evidence="16">
    <location>
        <begin position="1140"/>
        <end position="1179"/>
    </location>
</feature>
<dbReference type="GO" id="GO:0030425">
    <property type="term" value="C:dendrite"/>
    <property type="evidence" value="ECO:0007669"/>
    <property type="project" value="UniProtKB-SubCell"/>
</dbReference>
<dbReference type="Pfam" id="PF25764">
    <property type="entry name" value="KIF21A_4th"/>
    <property type="match status" value="1"/>
</dbReference>
<dbReference type="InterPro" id="IPR027417">
    <property type="entry name" value="P-loop_NTPase"/>
</dbReference>
<dbReference type="Gene3D" id="2.130.10.10">
    <property type="entry name" value="YVTN repeat-like/Quinoprotein amine dehydrogenase"/>
    <property type="match status" value="3"/>
</dbReference>
<dbReference type="GO" id="GO:0005875">
    <property type="term" value="C:microtubule associated complex"/>
    <property type="evidence" value="ECO:0007669"/>
    <property type="project" value="TreeGrafter"/>
</dbReference>
<dbReference type="SUPFAM" id="SSF52540">
    <property type="entry name" value="P-loop containing nucleoside triphosphate hydrolases"/>
    <property type="match status" value="1"/>
</dbReference>
<feature type="region of interest" description="Disordered" evidence="19">
    <location>
        <begin position="741"/>
        <end position="782"/>
    </location>
</feature>
<keyword evidence="8" id="KW-0493">Microtubule</keyword>
<accession>A0AAQ4PQI4</accession>
<dbReference type="PROSITE" id="PS50294">
    <property type="entry name" value="WD_REPEATS_REGION"/>
    <property type="match status" value="2"/>
</dbReference>
<dbReference type="Gene3D" id="3.40.850.10">
    <property type="entry name" value="Kinesin motor domain"/>
    <property type="match status" value="1"/>
</dbReference>
<feature type="region of interest" description="Disordered" evidence="19">
    <location>
        <begin position="1064"/>
        <end position="1094"/>
    </location>
</feature>
<dbReference type="SUPFAM" id="SSF46579">
    <property type="entry name" value="Prefoldin"/>
    <property type="match status" value="1"/>
</dbReference>
<dbReference type="GO" id="GO:0008017">
    <property type="term" value="F:microtubule binding"/>
    <property type="evidence" value="ECO:0007669"/>
    <property type="project" value="InterPro"/>
</dbReference>
<dbReference type="GO" id="GO:0003777">
    <property type="term" value="F:microtubule motor activity"/>
    <property type="evidence" value="ECO:0007669"/>
    <property type="project" value="InterPro"/>
</dbReference>
<protein>
    <submittedName>
        <fullName evidence="21">Kinesin family member 21A</fullName>
    </submittedName>
</protein>
<evidence type="ECO:0000256" key="16">
    <source>
        <dbReference type="PROSITE-ProRule" id="PRU00221"/>
    </source>
</evidence>
<dbReference type="PANTHER" id="PTHR47969:SF31">
    <property type="entry name" value="KINESIN FAMILY MEMBER 21A"/>
    <property type="match status" value="1"/>
</dbReference>
<dbReference type="InterPro" id="IPR036961">
    <property type="entry name" value="Kinesin_motor_dom_sf"/>
</dbReference>
<dbReference type="FunFam" id="2.130.10.10:FF:000233">
    <property type="entry name" value="Kinesin family member 21A"/>
    <property type="match status" value="1"/>
</dbReference>
<keyword evidence="22" id="KW-1185">Reference proteome</keyword>
<dbReference type="GO" id="GO:0051231">
    <property type="term" value="P:spindle elongation"/>
    <property type="evidence" value="ECO:0007669"/>
    <property type="project" value="TreeGrafter"/>
</dbReference>
<feature type="repeat" description="WD" evidence="16">
    <location>
        <begin position="1334"/>
        <end position="1373"/>
    </location>
</feature>
<reference evidence="21" key="3">
    <citation type="submission" date="2025-09" db="UniProtKB">
        <authorList>
            <consortium name="Ensembl"/>
        </authorList>
    </citation>
    <scope>IDENTIFICATION</scope>
</reference>
<feature type="coiled-coil region" evidence="18">
    <location>
        <begin position="814"/>
        <end position="848"/>
    </location>
</feature>
<dbReference type="Pfam" id="PF23203">
    <property type="entry name" value="KIF21A"/>
    <property type="match status" value="1"/>
</dbReference>
<keyword evidence="5" id="KW-0963">Cytoplasm</keyword>
<evidence type="ECO:0000256" key="4">
    <source>
        <dbReference type="ARBA" id="ARBA00004624"/>
    </source>
</evidence>
<dbReference type="CDD" id="cd01372">
    <property type="entry name" value="KISc_KIF4"/>
    <property type="match status" value="1"/>
</dbReference>
<evidence type="ECO:0000256" key="5">
    <source>
        <dbReference type="ARBA" id="ARBA00022490"/>
    </source>
</evidence>
<name>A0AAQ4PQI4_GASAC</name>
<dbReference type="Pfam" id="PF00400">
    <property type="entry name" value="WD40"/>
    <property type="match status" value="4"/>
</dbReference>
<dbReference type="PRINTS" id="PR00380">
    <property type="entry name" value="KINESINHEAVY"/>
</dbReference>
<comment type="similarity">
    <text evidence="17">Belongs to the TRAFAC class myosin-kinesin ATPase superfamily. Kinesin family.</text>
</comment>
<dbReference type="Pfam" id="PF23204">
    <property type="entry name" value="KIF21A_2nd"/>
    <property type="match status" value="1"/>
</dbReference>
<evidence type="ECO:0000259" key="20">
    <source>
        <dbReference type="PROSITE" id="PS50067"/>
    </source>
</evidence>
<dbReference type="SMART" id="SM00320">
    <property type="entry name" value="WD40"/>
    <property type="match status" value="7"/>
</dbReference>
<dbReference type="InterPro" id="IPR056532">
    <property type="entry name" value="KIF21A/B_hel_2"/>
</dbReference>
<evidence type="ECO:0000256" key="10">
    <source>
        <dbReference type="ARBA" id="ARBA00022741"/>
    </source>
</evidence>
<feature type="compositionally biased region" description="Polar residues" evidence="19">
    <location>
        <begin position="759"/>
        <end position="782"/>
    </location>
</feature>
<evidence type="ECO:0000256" key="2">
    <source>
        <dbReference type="ARBA" id="ARBA00004279"/>
    </source>
</evidence>
<dbReference type="InterPro" id="IPR036322">
    <property type="entry name" value="WD40_repeat_dom_sf"/>
</dbReference>
<comment type="subcellular location">
    <subcellularLocation>
        <location evidence="3">Cell projection</location>
        <location evidence="3">Axon</location>
    </subcellularLocation>
    <subcellularLocation>
        <location evidence="2">Cell projection</location>
        <location evidence="2">Dendrite</location>
    </subcellularLocation>
    <subcellularLocation>
        <location evidence="4">Cell projection</location>
        <location evidence="4">Growth cone</location>
    </subcellularLocation>
    <subcellularLocation>
        <location evidence="1">Cytoplasm</location>
        <location evidence="1">Cytoskeleton</location>
    </subcellularLocation>
</comment>
<evidence type="ECO:0000256" key="11">
    <source>
        <dbReference type="ARBA" id="ARBA00022840"/>
    </source>
</evidence>
<dbReference type="InterPro" id="IPR001680">
    <property type="entry name" value="WD40_rpt"/>
</dbReference>
<dbReference type="GO" id="GO:0007052">
    <property type="term" value="P:mitotic spindle organization"/>
    <property type="evidence" value="ECO:0007669"/>
    <property type="project" value="TreeGrafter"/>
</dbReference>
<dbReference type="PROSITE" id="PS50067">
    <property type="entry name" value="KINESIN_MOTOR_2"/>
    <property type="match status" value="1"/>
</dbReference>
<dbReference type="GO" id="GO:0005874">
    <property type="term" value="C:microtubule"/>
    <property type="evidence" value="ECO:0007669"/>
    <property type="project" value="UniProtKB-KW"/>
</dbReference>
<feature type="domain" description="Kinesin motor" evidence="20">
    <location>
        <begin position="9"/>
        <end position="364"/>
    </location>
</feature>
<evidence type="ECO:0000256" key="14">
    <source>
        <dbReference type="ARBA" id="ARBA00023212"/>
    </source>
</evidence>
<dbReference type="PROSITE" id="PS00411">
    <property type="entry name" value="KINESIN_MOTOR_1"/>
    <property type="match status" value="1"/>
</dbReference>